<sequence>MNHTDEHSMETTLEPNESDKKEELYLNFPSEQEKNEQTSEVTNKNHIIRKRRLGEASEMVNAGEDLDVLNKRQAIQKEEQSISSSAGQRFLAGGVNKEELKKAIVSVLKYGVNVQELENEIDRAINDPLKSKALTNKMLPSLEKGNVEFSAENATFDVNKLLDSICDFINNQQPFKIRDEEFEVTKCMQDSLVYVPVQWEAKVMIDVNNTMIQFIAEINLDNPTSRNLYPCLPSDAHFGFEFKYKSDEDWTEEKNSALKGIPKIKGHVIMEDIERRDSLPKRTREKAIFWKDIPTGALIYNDDWIVTGNRNPHEKSDKNANRIENPEQREISPSV</sequence>
<name>A0AAF3EE64_9BILA</name>
<evidence type="ECO:0000256" key="1">
    <source>
        <dbReference type="SAM" id="MobiDB-lite"/>
    </source>
</evidence>
<keyword evidence="2" id="KW-1185">Reference proteome</keyword>
<proteinExistence type="predicted"/>
<organism evidence="2 3">
    <name type="scientific">Mesorhabditis belari</name>
    <dbReference type="NCBI Taxonomy" id="2138241"/>
    <lineage>
        <taxon>Eukaryota</taxon>
        <taxon>Metazoa</taxon>
        <taxon>Ecdysozoa</taxon>
        <taxon>Nematoda</taxon>
        <taxon>Chromadorea</taxon>
        <taxon>Rhabditida</taxon>
        <taxon>Rhabditina</taxon>
        <taxon>Rhabditomorpha</taxon>
        <taxon>Rhabditoidea</taxon>
        <taxon>Rhabditidae</taxon>
        <taxon>Mesorhabditinae</taxon>
        <taxon>Mesorhabditis</taxon>
    </lineage>
</organism>
<dbReference type="WBParaSite" id="MBELARI_LOCUS12254">
    <property type="protein sequence ID" value="MBELARI_LOCUS12254"/>
    <property type="gene ID" value="MBELARI_LOCUS12254"/>
</dbReference>
<evidence type="ECO:0000313" key="2">
    <source>
        <dbReference type="Proteomes" id="UP000887575"/>
    </source>
</evidence>
<dbReference type="Proteomes" id="UP000887575">
    <property type="component" value="Unassembled WGS sequence"/>
</dbReference>
<feature type="region of interest" description="Disordered" evidence="1">
    <location>
        <begin position="307"/>
        <end position="335"/>
    </location>
</feature>
<reference evidence="3" key="1">
    <citation type="submission" date="2024-02" db="UniProtKB">
        <authorList>
            <consortium name="WormBaseParasite"/>
        </authorList>
    </citation>
    <scope>IDENTIFICATION</scope>
</reference>
<feature type="compositionally biased region" description="Basic and acidic residues" evidence="1">
    <location>
        <begin position="311"/>
        <end position="335"/>
    </location>
</feature>
<evidence type="ECO:0000313" key="3">
    <source>
        <dbReference type="WBParaSite" id="MBELARI_LOCUS12254"/>
    </source>
</evidence>
<dbReference type="AlphaFoldDB" id="A0AAF3EE64"/>
<feature type="region of interest" description="Disordered" evidence="1">
    <location>
        <begin position="1"/>
        <end position="43"/>
    </location>
</feature>
<accession>A0AAF3EE64</accession>
<protein>
    <submittedName>
        <fullName evidence="3">Uncharacterized protein</fullName>
    </submittedName>
</protein>